<reference evidence="2 3" key="2">
    <citation type="submission" date="2024-06" db="EMBL/GenBank/DDBJ databases">
        <title>Thioclava kandeliae sp. nov. from a rhizosphere soil sample of Kandelia candel in a mangrove.</title>
        <authorList>
            <person name="Mu T."/>
        </authorList>
    </citation>
    <scope>NUCLEOTIDE SEQUENCE [LARGE SCALE GENOMIC DNA]</scope>
    <source>
        <strain evidence="2 3">CPCC 100088</strain>
    </source>
</reference>
<gene>
    <name evidence="2" type="ORF">VSX56_12880</name>
</gene>
<evidence type="ECO:0000313" key="3">
    <source>
        <dbReference type="Proteomes" id="UP001438953"/>
    </source>
</evidence>
<dbReference type="RefSeq" id="WP_350937633.1">
    <property type="nucleotide sequence ID" value="NZ_JAYWLC010000009.1"/>
</dbReference>
<comment type="caution">
    <text evidence="2">The sequence shown here is derived from an EMBL/GenBank/DDBJ whole genome shotgun (WGS) entry which is preliminary data.</text>
</comment>
<feature type="transmembrane region" description="Helical" evidence="1">
    <location>
        <begin position="275"/>
        <end position="296"/>
    </location>
</feature>
<reference evidence="2 3" key="1">
    <citation type="submission" date="2024-01" db="EMBL/GenBank/DDBJ databases">
        <authorList>
            <person name="Deng Y."/>
            <person name="Su J."/>
        </authorList>
    </citation>
    <scope>NUCLEOTIDE SEQUENCE [LARGE SCALE GENOMIC DNA]</scope>
    <source>
        <strain evidence="2 3">CPCC 100088</strain>
    </source>
</reference>
<keyword evidence="1" id="KW-1133">Transmembrane helix</keyword>
<evidence type="ECO:0000256" key="1">
    <source>
        <dbReference type="SAM" id="Phobius"/>
    </source>
</evidence>
<name>A0ABV1SID9_9RHOB</name>
<evidence type="ECO:0008006" key="4">
    <source>
        <dbReference type="Google" id="ProtNLM"/>
    </source>
</evidence>
<dbReference type="Proteomes" id="UP001438953">
    <property type="component" value="Unassembled WGS sequence"/>
</dbReference>
<evidence type="ECO:0000313" key="2">
    <source>
        <dbReference type="EMBL" id="MER5172668.1"/>
    </source>
</evidence>
<keyword evidence="1" id="KW-0812">Transmembrane</keyword>
<dbReference type="EMBL" id="JAYWLC010000009">
    <property type="protein sequence ID" value="MER5172668.1"/>
    <property type="molecule type" value="Genomic_DNA"/>
</dbReference>
<protein>
    <recommendedName>
        <fullName evidence="4">Phage tail tape measure protein</fullName>
    </recommendedName>
</protein>
<proteinExistence type="predicted"/>
<keyword evidence="3" id="KW-1185">Reference proteome</keyword>
<organism evidence="2 3">
    <name type="scientific">Thioclava kandeliae</name>
    <dbReference type="NCBI Taxonomy" id="3070818"/>
    <lineage>
        <taxon>Bacteria</taxon>
        <taxon>Pseudomonadati</taxon>
        <taxon>Pseudomonadota</taxon>
        <taxon>Alphaproteobacteria</taxon>
        <taxon>Rhodobacterales</taxon>
        <taxon>Paracoccaceae</taxon>
        <taxon>Thioclava</taxon>
    </lineage>
</organism>
<feature type="transmembrane region" description="Helical" evidence="1">
    <location>
        <begin position="302"/>
        <end position="324"/>
    </location>
</feature>
<keyword evidence="1" id="KW-0472">Membrane</keyword>
<sequence length="718" mass="75043">MAEAVVGRMRAVLGMDRRGFTTGLQGARAEISAFATQMRGYAGLIGAAMGAAGVGSLTLMSSEAMEAAAEIQRLSTLANTTPEAFQKMAIAARSVGVEQDKLSDILKDTTDRIGEFASTGGGEMSDFFKNIAPKVGVTIKDFQKLSGPEALQLYVRSLEKAGVNQQQMTYYMESMADEATGLVPLLRDGGAGLDEMGRKATALGAIMDKDTIAAFRRAKQAVSEVNLVFVGIRNMVAQELVPGLEGLAKAFSSAAEEGQPLGNAIRTMVEALPRFIAYAGVAVTALVAWRAAAIAARVATVLLKGSLISTGVGALVVAAGELVYQFTRLVSATGSFGGALGVLKDLALEVWERIGDGTDYVTNSVGAMVAGMKEKFYNGLYDMLSSFQDFTWKIADGINSVFNTNLEGVNFSRTGNGLLGAVSDMANAAYASKVASQDAAKAAADAFTAPLDSLSKLKKTVSDSESEFGDLGNSGILAGDGVAAGADKAKEKVTALQKVTTKLKDELAKMKATIFGSELNGSIYDNLKEAGVSADSKDGQQIIDYTTQLDGMKRLKDATSEWQSSIQSAFSSFLTGASSFKDMLGTIIAKLGEMVVNNAFQNLFNKTGGTGVLGGVLSAFGIGSNATGTGGWRGGLTAINEIGGEIVDLPSGTRIIPHDVSMRLAANAAPNSSTSFSPVFHLGGNVTQSDVDMVKNSIRQLRSDVPGIMKNYEARVGY</sequence>
<accession>A0ABV1SID9</accession>